<proteinExistence type="predicted"/>
<dbReference type="InterPro" id="IPR029058">
    <property type="entry name" value="AB_hydrolase_fold"/>
</dbReference>
<feature type="compositionally biased region" description="Basic and acidic residues" evidence="1">
    <location>
        <begin position="14"/>
        <end position="24"/>
    </location>
</feature>
<feature type="compositionally biased region" description="Low complexity" evidence="1">
    <location>
        <begin position="704"/>
        <end position="719"/>
    </location>
</feature>
<organism evidence="2 3">
    <name type="scientific">Thyridium curvatum</name>
    <dbReference type="NCBI Taxonomy" id="1093900"/>
    <lineage>
        <taxon>Eukaryota</taxon>
        <taxon>Fungi</taxon>
        <taxon>Dikarya</taxon>
        <taxon>Ascomycota</taxon>
        <taxon>Pezizomycotina</taxon>
        <taxon>Sordariomycetes</taxon>
        <taxon>Sordariomycetidae</taxon>
        <taxon>Thyridiales</taxon>
        <taxon>Thyridiaceae</taxon>
        <taxon>Thyridium</taxon>
    </lineage>
</organism>
<dbReference type="OrthoDB" id="9978720at2759"/>
<keyword evidence="3" id="KW-1185">Reference proteome</keyword>
<feature type="compositionally biased region" description="Low complexity" evidence="1">
    <location>
        <begin position="777"/>
        <end position="791"/>
    </location>
</feature>
<dbReference type="Gene3D" id="3.40.50.1820">
    <property type="entry name" value="alpha/beta hydrolase"/>
    <property type="match status" value="1"/>
</dbReference>
<feature type="compositionally biased region" description="Low complexity" evidence="1">
    <location>
        <begin position="879"/>
        <end position="896"/>
    </location>
</feature>
<dbReference type="AlphaFoldDB" id="A0A507AQV8"/>
<comment type="caution">
    <text evidence="2">The sequence shown here is derived from an EMBL/GenBank/DDBJ whole genome shotgun (WGS) entry which is preliminary data.</text>
</comment>
<feature type="compositionally biased region" description="Low complexity" evidence="1">
    <location>
        <begin position="600"/>
        <end position="611"/>
    </location>
</feature>
<feature type="region of interest" description="Disordered" evidence="1">
    <location>
        <begin position="695"/>
        <end position="725"/>
    </location>
</feature>
<evidence type="ECO:0000313" key="3">
    <source>
        <dbReference type="Proteomes" id="UP000319257"/>
    </source>
</evidence>
<reference evidence="2 3" key="1">
    <citation type="submission" date="2019-06" db="EMBL/GenBank/DDBJ databases">
        <title>Draft genome sequence of the filamentous fungus Phialemoniopsis curvata isolated from diesel fuel.</title>
        <authorList>
            <person name="Varaljay V.A."/>
            <person name="Lyon W.J."/>
            <person name="Crouch A.L."/>
            <person name="Drake C.E."/>
            <person name="Hollomon J.M."/>
            <person name="Nadeau L.J."/>
            <person name="Nunn H.S."/>
            <person name="Stevenson B.S."/>
            <person name="Bojanowski C.L."/>
            <person name="Crookes-Goodson W.J."/>
        </authorList>
    </citation>
    <scope>NUCLEOTIDE SEQUENCE [LARGE SCALE GENOMIC DNA]</scope>
    <source>
        <strain evidence="2 3">D216</strain>
    </source>
</reference>
<evidence type="ECO:0000313" key="2">
    <source>
        <dbReference type="EMBL" id="TPX07241.1"/>
    </source>
</evidence>
<feature type="region of interest" description="Disordered" evidence="1">
    <location>
        <begin position="546"/>
        <end position="614"/>
    </location>
</feature>
<sequence length="917" mass="98281">MPPLPANPYPTGDSQRDVVMKDDYPPVPPHANQPIQQQSFHQVENTPATAGQQAPQTMRAHEASQMQPPLSFHPNVSQEPVQALPNSQQSRTLPHQTPRITIANKGPENASQDPKRRQGNNLPPKDTSCQRVSLQVDGMVVEVFRPNVCTSRTPIILIHGEFHTGIVWSTKPDGKPGWLTYFLGKGYSVFVVDLPPNGRSNDLNETDLERHFSRMSRSMVEREFTACAKVNADGWQTAKLHDKWPGTGLQWDGEKCDPIFEQYYSQLVPLFLNREERQARAQRAVVALLDTIDRPCILLGEGARGTVAYLAADMAPDKVCGIIAIEPIGPPFAHAYTEEPDPEHPGLFTRKYKYPFQFRRDLRRYGLSDVQLTYDPPCYNEFAFKDEHLDVRLLRETTTDTMLRRPALDVACAAPLKDYGKCYLQNPNALAEGVDDEGEPRKLGFRQLIHLRKMPHLVVTAEASPHSVYDWVTVLFLEQAGVDVSWMELAKYGIRGNGHLCFLETNSDVIAANIDSWIQSYVASARRAKEHPREPAIAPPELRMKAPAQGHAAPPNQTVPSTTVPGPATQNQRTQPQASQQAGKQASTIVVTDSDSSQGPSAKPAPAAIKKSVAKPHQQALSAGIAQNILAQQPTIHGAIQASGVAPPEARTSSPMGPPGSAISTAEGRNQAYVNPQTAKGSMNEAAMRHTEARFTPQPMGPNQSIQQLPQSAPAQQPAGMPMDLDMDKIIPNVGQQAYAGAGAGFPAIAPGNEPSSSAAAGTAQPPAAVKQNNPGKSAAKALAPKASPQQPRKPAAAKSIVRKKPVSGAQSDGAAAAAAGTKKRGRPTKEVVAARAAAAREAALQKEAEANAASSSSSSSSVVGAVAAEARTPGQNELGAALSSPVSSAPPSGSAQMEHHGSSLATASYPDPLTKK</sequence>
<dbReference type="SUPFAM" id="SSF53474">
    <property type="entry name" value="alpha/beta-Hydrolases"/>
    <property type="match status" value="1"/>
</dbReference>
<name>A0A507AQV8_9PEZI</name>
<feature type="region of interest" description="Disordered" evidence="1">
    <location>
        <begin position="1"/>
        <end position="130"/>
    </location>
</feature>
<dbReference type="Proteomes" id="UP000319257">
    <property type="component" value="Unassembled WGS sequence"/>
</dbReference>
<feature type="compositionally biased region" description="Polar residues" evidence="1">
    <location>
        <begin position="64"/>
        <end position="99"/>
    </location>
</feature>
<protein>
    <submittedName>
        <fullName evidence="2">Uncharacterized protein</fullName>
    </submittedName>
</protein>
<gene>
    <name evidence="2" type="ORF">E0L32_010835</name>
</gene>
<feature type="region of interest" description="Disordered" evidence="1">
    <location>
        <begin position="754"/>
        <end position="917"/>
    </location>
</feature>
<dbReference type="InParanoid" id="A0A507AQV8"/>
<dbReference type="InterPro" id="IPR050228">
    <property type="entry name" value="Carboxylesterase_BioH"/>
</dbReference>
<feature type="compositionally biased region" description="Low complexity" evidence="1">
    <location>
        <begin position="831"/>
        <end position="843"/>
    </location>
</feature>
<feature type="compositionally biased region" description="Polar residues" evidence="1">
    <location>
        <begin position="33"/>
        <end position="56"/>
    </location>
</feature>
<feature type="compositionally biased region" description="Polar residues" evidence="1">
    <location>
        <begin position="555"/>
        <end position="599"/>
    </location>
</feature>
<feature type="region of interest" description="Disordered" evidence="1">
    <location>
        <begin position="642"/>
        <end position="670"/>
    </location>
</feature>
<dbReference type="RefSeq" id="XP_030988952.1">
    <property type="nucleotide sequence ID" value="XM_031133497.1"/>
</dbReference>
<accession>A0A507AQV8</accession>
<dbReference type="GeneID" id="41978282"/>
<dbReference type="STRING" id="1093900.A0A507AQV8"/>
<evidence type="ECO:0000256" key="1">
    <source>
        <dbReference type="SAM" id="MobiDB-lite"/>
    </source>
</evidence>
<dbReference type="PANTHER" id="PTHR43194:SF4">
    <property type="entry name" value="AB HYDROLASE-1 DOMAIN-CONTAINING PROTEIN"/>
    <property type="match status" value="1"/>
</dbReference>
<feature type="compositionally biased region" description="Low complexity" evidence="1">
    <location>
        <begin position="754"/>
        <end position="769"/>
    </location>
</feature>
<dbReference type="PANTHER" id="PTHR43194">
    <property type="entry name" value="HYDROLASE ALPHA/BETA FOLD FAMILY"/>
    <property type="match status" value="1"/>
</dbReference>
<dbReference type="EMBL" id="SKBQ01000092">
    <property type="protein sequence ID" value="TPX07241.1"/>
    <property type="molecule type" value="Genomic_DNA"/>
</dbReference>
<feature type="compositionally biased region" description="Low complexity" evidence="1">
    <location>
        <begin position="851"/>
        <end position="871"/>
    </location>
</feature>